<feature type="transmembrane region" description="Helical" evidence="8">
    <location>
        <begin position="577"/>
        <end position="598"/>
    </location>
</feature>
<feature type="transmembrane region" description="Helical" evidence="8">
    <location>
        <begin position="902"/>
        <end position="920"/>
    </location>
</feature>
<dbReference type="InterPro" id="IPR036259">
    <property type="entry name" value="MFS_trans_sf"/>
</dbReference>
<evidence type="ECO:0000256" key="2">
    <source>
        <dbReference type="ARBA" id="ARBA00008335"/>
    </source>
</evidence>
<keyword evidence="3" id="KW-0813">Transport</keyword>
<dbReference type="Pfam" id="PF07690">
    <property type="entry name" value="MFS_1"/>
    <property type="match status" value="1"/>
</dbReference>
<comment type="subcellular location">
    <subcellularLocation>
        <location evidence="1">Endomembrane system</location>
        <topology evidence="1">Multi-pass membrane protein</topology>
    </subcellularLocation>
</comment>
<feature type="transmembrane region" description="Helical" evidence="8">
    <location>
        <begin position="750"/>
        <end position="773"/>
    </location>
</feature>
<feature type="compositionally biased region" description="Acidic residues" evidence="7">
    <location>
        <begin position="203"/>
        <end position="216"/>
    </location>
</feature>
<feature type="transmembrane region" description="Helical" evidence="8">
    <location>
        <begin position="669"/>
        <end position="687"/>
    </location>
</feature>
<dbReference type="Gene3D" id="1.20.1250.20">
    <property type="entry name" value="MFS general substrate transporter like domains"/>
    <property type="match status" value="1"/>
</dbReference>
<proteinExistence type="inferred from homology"/>
<feature type="transmembrane region" description="Helical" evidence="8">
    <location>
        <begin position="785"/>
        <end position="802"/>
    </location>
</feature>
<accession>A0A8H5C6Q3</accession>
<protein>
    <recommendedName>
        <fullName evidence="9">Major facilitator superfamily (MFS) profile domain-containing protein</fullName>
    </recommendedName>
</protein>
<feature type="transmembrane region" description="Helical" evidence="8">
    <location>
        <begin position="540"/>
        <end position="557"/>
    </location>
</feature>
<evidence type="ECO:0000256" key="8">
    <source>
        <dbReference type="SAM" id="Phobius"/>
    </source>
</evidence>
<evidence type="ECO:0000256" key="6">
    <source>
        <dbReference type="ARBA" id="ARBA00023136"/>
    </source>
</evidence>
<name>A0A8H5C6Q3_9AGAR</name>
<feature type="region of interest" description="Disordered" evidence="7">
    <location>
        <begin position="1"/>
        <end position="33"/>
    </location>
</feature>
<keyword evidence="4 8" id="KW-0812">Transmembrane</keyword>
<organism evidence="10 11">
    <name type="scientific">Ephemerocybe angulata</name>
    <dbReference type="NCBI Taxonomy" id="980116"/>
    <lineage>
        <taxon>Eukaryota</taxon>
        <taxon>Fungi</taxon>
        <taxon>Dikarya</taxon>
        <taxon>Basidiomycota</taxon>
        <taxon>Agaricomycotina</taxon>
        <taxon>Agaricomycetes</taxon>
        <taxon>Agaricomycetidae</taxon>
        <taxon>Agaricales</taxon>
        <taxon>Agaricineae</taxon>
        <taxon>Psathyrellaceae</taxon>
        <taxon>Ephemerocybe</taxon>
    </lineage>
</organism>
<dbReference type="EMBL" id="JAACJK010000059">
    <property type="protein sequence ID" value="KAF5336141.1"/>
    <property type="molecule type" value="Genomic_DNA"/>
</dbReference>
<dbReference type="SUPFAM" id="SSF103473">
    <property type="entry name" value="MFS general substrate transporter"/>
    <property type="match status" value="1"/>
</dbReference>
<dbReference type="Proteomes" id="UP000541558">
    <property type="component" value="Unassembled WGS sequence"/>
</dbReference>
<dbReference type="AlphaFoldDB" id="A0A8H5C6Q3"/>
<evidence type="ECO:0000256" key="5">
    <source>
        <dbReference type="ARBA" id="ARBA00022989"/>
    </source>
</evidence>
<feature type="domain" description="Major facilitator superfamily (MFS) profile" evidence="9">
    <location>
        <begin position="540"/>
        <end position="924"/>
    </location>
</feature>
<dbReference type="GO" id="GO:0012505">
    <property type="term" value="C:endomembrane system"/>
    <property type="evidence" value="ECO:0007669"/>
    <property type="project" value="UniProtKB-SubCell"/>
</dbReference>
<evidence type="ECO:0000256" key="4">
    <source>
        <dbReference type="ARBA" id="ARBA00022692"/>
    </source>
</evidence>
<dbReference type="InterPro" id="IPR011701">
    <property type="entry name" value="MFS"/>
</dbReference>
<dbReference type="OrthoDB" id="443682at2759"/>
<dbReference type="InterPro" id="IPR020846">
    <property type="entry name" value="MFS_dom"/>
</dbReference>
<feature type="transmembrane region" description="Helical" evidence="8">
    <location>
        <begin position="867"/>
        <end position="890"/>
    </location>
</feature>
<evidence type="ECO:0000259" key="9">
    <source>
        <dbReference type="PROSITE" id="PS50850"/>
    </source>
</evidence>
<feature type="compositionally biased region" description="Basic and acidic residues" evidence="7">
    <location>
        <begin position="132"/>
        <end position="150"/>
    </location>
</feature>
<feature type="region of interest" description="Disordered" evidence="7">
    <location>
        <begin position="132"/>
        <end position="220"/>
    </location>
</feature>
<dbReference type="PROSITE" id="PS50850">
    <property type="entry name" value="MFS"/>
    <property type="match status" value="1"/>
</dbReference>
<sequence>MAPPRDDDWSDSDEEDVGEVESTVLLGVPDGPIDDASDINDVAVSRIGGHPAFLASSEPPLSSSQCKSCSQPMELLVQMWCPFENSPMDRALYMWGCPRAGCQGKASTVRAWRGLRYNQKYAAQLERKLARQRQREQEKAEALAEEERKKVSAKINPFSMKPGAPGSNPFGLGAQLFGDVSPSPAPVSPTSGVSADDLKSEDEGSQSDEGSDDDSGSEGSLITAMSTTVISESGWKSAPTYPPLYLSTLSEYVPPKAKFSLPPGTQIIDPSEVDEKSGKDTTWISESYENSLDIDQVFEKFSKRVEIEPEQVVRYDLKGTPLPFSSDETFKTLFPDPKQETLPVTKAAFTVVQPQKRVYDPSSVPPCPSCGAPRVFECQLMPNIINVLSTSDAPIDKNLTDEERRQAVEKALKKGDKDARGSMEWGTCMIFSCENDCCVDENKKECKESWKEELRHSLVIDALSPLTNPMSTSPDTRSNVCTEIDNFHGHSHPPSRPGTPLTKSEKNVACDVEKAPSMSGSEHSLGQPTKLQKTTREKRIGMIHLCTVSLTLFNLGWNDGTSGPLLPRLQTIEYTIVSLLFVLSCVGFVTGAFLNVWLSELVGFGKMMVLGSTLQLVAYSVMSSAPPFPAFVVMGYLNGVGLAFQDAQANGYIGSSTERVAMKMSVAQGFYGLGAFVSALVSTQFASLERWSFHYLVSLGFAVINVLAVIVVFRFRRMGDCLREAGEVIPDIPKHRTPFRSLMLSPTVHILAIFLFAYVGLQISIGGWITTFIRVVRNGGEKSGYISSGFFGAIAVGRVILLPVNHWVGARNVIYLYTALVLGLDFVVWFVPSLVGNGVAVAFTGLFLAPMYPLAMTHASAVLPQHILSAAIGWMAAFGQIGAAIVPFIAGAISEKHGIKSLNPLAVAFTGSLFFFWFLVPSQRQLK</sequence>
<keyword evidence="6 8" id="KW-0472">Membrane</keyword>
<evidence type="ECO:0000256" key="1">
    <source>
        <dbReference type="ARBA" id="ARBA00004127"/>
    </source>
</evidence>
<evidence type="ECO:0000256" key="7">
    <source>
        <dbReference type="SAM" id="MobiDB-lite"/>
    </source>
</evidence>
<keyword evidence="5 8" id="KW-1133">Transmembrane helix</keyword>
<comment type="caution">
    <text evidence="10">The sequence shown here is derived from an EMBL/GenBank/DDBJ whole genome shotgun (WGS) entry which is preliminary data.</text>
</comment>
<evidence type="ECO:0000313" key="11">
    <source>
        <dbReference type="Proteomes" id="UP000541558"/>
    </source>
</evidence>
<feature type="compositionally biased region" description="Acidic residues" evidence="7">
    <location>
        <begin position="8"/>
        <end position="19"/>
    </location>
</feature>
<dbReference type="Pfam" id="PF04194">
    <property type="entry name" value="PDCD2_C"/>
    <property type="match status" value="1"/>
</dbReference>
<evidence type="ECO:0000313" key="10">
    <source>
        <dbReference type="EMBL" id="KAF5336141.1"/>
    </source>
</evidence>
<dbReference type="PANTHER" id="PTHR23514">
    <property type="entry name" value="BYPASS OF STOP CODON PROTEIN 6"/>
    <property type="match status" value="1"/>
</dbReference>
<dbReference type="GO" id="GO:0016020">
    <property type="term" value="C:membrane"/>
    <property type="evidence" value="ECO:0007669"/>
    <property type="project" value="TreeGrafter"/>
</dbReference>
<dbReference type="GO" id="GO:0022857">
    <property type="term" value="F:transmembrane transporter activity"/>
    <property type="evidence" value="ECO:0007669"/>
    <property type="project" value="InterPro"/>
</dbReference>
<reference evidence="10 11" key="1">
    <citation type="journal article" date="2020" name="ISME J.">
        <title>Uncovering the hidden diversity of litter-decomposition mechanisms in mushroom-forming fungi.</title>
        <authorList>
            <person name="Floudas D."/>
            <person name="Bentzer J."/>
            <person name="Ahren D."/>
            <person name="Johansson T."/>
            <person name="Persson P."/>
            <person name="Tunlid A."/>
        </authorList>
    </citation>
    <scope>NUCLEOTIDE SEQUENCE [LARGE SCALE GENOMIC DNA]</scope>
    <source>
        <strain evidence="10 11">CBS 175.51</strain>
    </source>
</reference>
<evidence type="ECO:0000256" key="3">
    <source>
        <dbReference type="ARBA" id="ARBA00022448"/>
    </source>
</evidence>
<feature type="transmembrane region" description="Helical" evidence="8">
    <location>
        <begin position="814"/>
        <end position="832"/>
    </location>
</feature>
<feature type="transmembrane region" description="Helical" evidence="8">
    <location>
        <begin position="838"/>
        <end position="855"/>
    </location>
</feature>
<comment type="similarity">
    <text evidence="2">Belongs to the major facilitator superfamily.</text>
</comment>
<feature type="transmembrane region" description="Helical" evidence="8">
    <location>
        <begin position="693"/>
        <end position="713"/>
    </location>
</feature>
<dbReference type="GO" id="GO:0005737">
    <property type="term" value="C:cytoplasm"/>
    <property type="evidence" value="ECO:0007669"/>
    <property type="project" value="InterPro"/>
</dbReference>
<gene>
    <name evidence="10" type="ORF">D9611_006192</name>
</gene>
<dbReference type="InterPro" id="IPR051788">
    <property type="entry name" value="MFS_Transporter"/>
</dbReference>
<keyword evidence="11" id="KW-1185">Reference proteome</keyword>
<dbReference type="InterPro" id="IPR007320">
    <property type="entry name" value="PDCD2_C"/>
</dbReference>
<dbReference type="PANTHER" id="PTHR23514:SF3">
    <property type="entry name" value="BYPASS OF STOP CODON PROTEIN 6"/>
    <property type="match status" value="1"/>
</dbReference>